<evidence type="ECO:0000259" key="2">
    <source>
        <dbReference type="PROSITE" id="PS50965"/>
    </source>
</evidence>
<evidence type="ECO:0000313" key="4">
    <source>
        <dbReference type="Proteomes" id="UP001057868"/>
    </source>
</evidence>
<name>A0A9W6DBQ1_9CLOT</name>
<dbReference type="AlphaFoldDB" id="A0A9W6DBQ1"/>
<sequence>MSVLVELLMKFWYLWILMILALILDLFMPRIKDRLGEKSVEFYLSGLDESKYEIINQLILKLEENTIQIDNIVVSNFGIFVIQAENYKGKIIGREFDESWQQRLHVKTEKLQNPICENNKHIQALQQILKEFGELRYIPIVTFTTNVDLKVTSNTNVVYTIHLVKTIKKYTEEIISDIDKKKIYSELMSLNTDRNDI</sequence>
<dbReference type="Pfam" id="PF08378">
    <property type="entry name" value="NERD"/>
    <property type="match status" value="1"/>
</dbReference>
<feature type="transmembrane region" description="Helical" evidence="1">
    <location>
        <begin position="12"/>
        <end position="28"/>
    </location>
</feature>
<keyword evidence="4" id="KW-1185">Reference proteome</keyword>
<dbReference type="PROSITE" id="PS50965">
    <property type="entry name" value="NERD"/>
    <property type="match status" value="1"/>
</dbReference>
<feature type="domain" description="NERD" evidence="2">
    <location>
        <begin position="32"/>
        <end position="148"/>
    </location>
</feature>
<keyword evidence="1" id="KW-0812">Transmembrane</keyword>
<proteinExistence type="predicted"/>
<protein>
    <recommendedName>
        <fullName evidence="2">NERD domain-containing protein</fullName>
    </recommendedName>
</protein>
<organism evidence="3 4">
    <name type="scientific">Clostridium folliculivorans</name>
    <dbReference type="NCBI Taxonomy" id="2886038"/>
    <lineage>
        <taxon>Bacteria</taxon>
        <taxon>Bacillati</taxon>
        <taxon>Bacillota</taxon>
        <taxon>Clostridia</taxon>
        <taxon>Eubacteriales</taxon>
        <taxon>Clostridiaceae</taxon>
        <taxon>Clostridium</taxon>
    </lineage>
</organism>
<accession>A0A9W6DBQ1</accession>
<comment type="caution">
    <text evidence="3">The sequence shown here is derived from an EMBL/GenBank/DDBJ whole genome shotgun (WGS) entry which is preliminary data.</text>
</comment>
<dbReference type="Proteomes" id="UP001057868">
    <property type="component" value="Unassembled WGS sequence"/>
</dbReference>
<dbReference type="RefSeq" id="WP_261853406.1">
    <property type="nucleotide sequence ID" value="NZ_BQXY01000006.1"/>
</dbReference>
<dbReference type="EMBL" id="BQXY01000006">
    <property type="protein sequence ID" value="GKU26504.1"/>
    <property type="molecule type" value="Genomic_DNA"/>
</dbReference>
<keyword evidence="1" id="KW-1133">Transmembrane helix</keyword>
<reference evidence="3" key="1">
    <citation type="journal article" date="2023" name="Int. J. Syst. Evol. Microbiol.">
        <title>&lt;i&gt;Clostridium folliculivorans&lt;/i&gt; sp. nov., isolated from soil samples of an organic paddy in Japan.</title>
        <authorList>
            <person name="Tazawa J."/>
            <person name="Kobayashi H."/>
            <person name="Tanizawa Y."/>
            <person name="Uchino A."/>
            <person name="Tanaka F."/>
            <person name="Urashima Y."/>
            <person name="Miura S."/>
            <person name="Sakamoto M."/>
            <person name="Ohkuma M."/>
            <person name="Tohno M."/>
        </authorList>
    </citation>
    <scope>NUCLEOTIDE SEQUENCE</scope>
    <source>
        <strain evidence="3">D1-1</strain>
    </source>
</reference>
<keyword evidence="1" id="KW-0472">Membrane</keyword>
<evidence type="ECO:0000256" key="1">
    <source>
        <dbReference type="SAM" id="Phobius"/>
    </source>
</evidence>
<gene>
    <name evidence="3" type="ORF">CFOLD11_33310</name>
</gene>
<evidence type="ECO:0000313" key="3">
    <source>
        <dbReference type="EMBL" id="GKU26504.1"/>
    </source>
</evidence>
<dbReference type="InterPro" id="IPR011528">
    <property type="entry name" value="NERD"/>
</dbReference>